<feature type="region of interest" description="Disordered" evidence="5">
    <location>
        <begin position="35"/>
        <end position="59"/>
    </location>
</feature>
<gene>
    <name evidence="7" type="primary">TcOBP4H</name>
    <name evidence="7" type="ORF">TcasGA2_TC008161</name>
</gene>
<dbReference type="PANTHER" id="PTHR11857:SF43">
    <property type="entry name" value="GEO07291P1-RELATED"/>
    <property type="match status" value="1"/>
</dbReference>
<feature type="chain" id="PRO_5003028154" evidence="6">
    <location>
        <begin position="20"/>
        <end position="130"/>
    </location>
</feature>
<evidence type="ECO:0000256" key="3">
    <source>
        <dbReference type="ARBA" id="ARBA00022525"/>
    </source>
</evidence>
<dbReference type="AlphaFoldDB" id="D2A055"/>
<dbReference type="HOGENOM" id="CLU_107288_2_1_1"/>
<dbReference type="RefSeq" id="NP_001137375.1">
    <property type="nucleotide sequence ID" value="NM_001143903.1"/>
</dbReference>
<dbReference type="KEGG" id="tca:100240680"/>
<dbReference type="PANTHER" id="PTHR11857">
    <property type="entry name" value="ODORANT BINDING PROTEIN-RELATED"/>
    <property type="match status" value="1"/>
</dbReference>
<feature type="signal peptide" evidence="6">
    <location>
        <begin position="1"/>
        <end position="19"/>
    </location>
</feature>
<dbReference type="SUPFAM" id="SSF47565">
    <property type="entry name" value="Insect pheromone/odorant-binding proteins"/>
    <property type="match status" value="1"/>
</dbReference>
<dbReference type="FunCoup" id="D2A055">
    <property type="interactions" value="23"/>
</dbReference>
<dbReference type="Proteomes" id="UP000007266">
    <property type="component" value="Linkage group 4"/>
</dbReference>
<keyword evidence="8" id="KW-1185">Reference proteome</keyword>
<reference evidence="7 8" key="1">
    <citation type="journal article" date="2008" name="Nature">
        <title>The genome of the model beetle and pest Tribolium castaneum.</title>
        <authorList>
            <consortium name="Tribolium Genome Sequencing Consortium"/>
            <person name="Richards S."/>
            <person name="Gibbs R.A."/>
            <person name="Weinstock G.M."/>
            <person name="Brown S.J."/>
            <person name="Denell R."/>
            <person name="Beeman R.W."/>
            <person name="Gibbs R."/>
            <person name="Beeman R.W."/>
            <person name="Brown S.J."/>
            <person name="Bucher G."/>
            <person name="Friedrich M."/>
            <person name="Grimmelikhuijzen C.J."/>
            <person name="Klingler M."/>
            <person name="Lorenzen M."/>
            <person name="Richards S."/>
            <person name="Roth S."/>
            <person name="Schroder R."/>
            <person name="Tautz D."/>
            <person name="Zdobnov E.M."/>
            <person name="Muzny D."/>
            <person name="Gibbs R.A."/>
            <person name="Weinstock G.M."/>
            <person name="Attaway T."/>
            <person name="Bell S."/>
            <person name="Buhay C.J."/>
            <person name="Chandrabose M.N."/>
            <person name="Chavez D."/>
            <person name="Clerk-Blankenburg K.P."/>
            <person name="Cree A."/>
            <person name="Dao M."/>
            <person name="Davis C."/>
            <person name="Chacko J."/>
            <person name="Dinh H."/>
            <person name="Dugan-Rocha S."/>
            <person name="Fowler G."/>
            <person name="Garner T.T."/>
            <person name="Garnes J."/>
            <person name="Gnirke A."/>
            <person name="Hawes A."/>
            <person name="Hernandez J."/>
            <person name="Hines S."/>
            <person name="Holder M."/>
            <person name="Hume J."/>
            <person name="Jhangiani S.N."/>
            <person name="Joshi V."/>
            <person name="Khan Z.M."/>
            <person name="Jackson L."/>
            <person name="Kovar C."/>
            <person name="Kowis A."/>
            <person name="Lee S."/>
            <person name="Lewis L.R."/>
            <person name="Margolis J."/>
            <person name="Morgan M."/>
            <person name="Nazareth L.V."/>
            <person name="Nguyen N."/>
            <person name="Okwuonu G."/>
            <person name="Parker D."/>
            <person name="Richards S."/>
            <person name="Ruiz S.J."/>
            <person name="Santibanez J."/>
            <person name="Savard J."/>
            <person name="Scherer S.E."/>
            <person name="Schneider B."/>
            <person name="Sodergren E."/>
            <person name="Tautz D."/>
            <person name="Vattahil S."/>
            <person name="Villasana D."/>
            <person name="White C.S."/>
            <person name="Wright R."/>
            <person name="Park Y."/>
            <person name="Beeman R.W."/>
            <person name="Lord J."/>
            <person name="Oppert B."/>
            <person name="Lorenzen M."/>
            <person name="Brown S."/>
            <person name="Wang L."/>
            <person name="Savard J."/>
            <person name="Tautz D."/>
            <person name="Richards S."/>
            <person name="Weinstock G."/>
            <person name="Gibbs R.A."/>
            <person name="Liu Y."/>
            <person name="Worley K."/>
            <person name="Weinstock G."/>
            <person name="Elsik C.G."/>
            <person name="Reese J.T."/>
            <person name="Elhaik E."/>
            <person name="Landan G."/>
            <person name="Graur D."/>
            <person name="Arensburger P."/>
            <person name="Atkinson P."/>
            <person name="Beeman R.W."/>
            <person name="Beidler J."/>
            <person name="Brown S.J."/>
            <person name="Demuth J.P."/>
            <person name="Drury D.W."/>
            <person name="Du Y.Z."/>
            <person name="Fujiwara H."/>
            <person name="Lorenzen M."/>
            <person name="Maselli V."/>
            <person name="Osanai M."/>
            <person name="Park Y."/>
            <person name="Robertson H.M."/>
            <person name="Tu Z."/>
            <person name="Wang J.J."/>
            <person name="Wang S."/>
            <person name="Richards S."/>
            <person name="Song H."/>
            <person name="Zhang L."/>
            <person name="Sodergren E."/>
            <person name="Werner D."/>
            <person name="Stanke M."/>
            <person name="Morgenstern B."/>
            <person name="Solovyev V."/>
            <person name="Kosarev P."/>
            <person name="Brown G."/>
            <person name="Chen H.C."/>
            <person name="Ermolaeva O."/>
            <person name="Hlavina W."/>
            <person name="Kapustin Y."/>
            <person name="Kiryutin B."/>
            <person name="Kitts P."/>
            <person name="Maglott D."/>
            <person name="Pruitt K."/>
            <person name="Sapojnikov V."/>
            <person name="Souvorov A."/>
            <person name="Mackey A.J."/>
            <person name="Waterhouse R.M."/>
            <person name="Wyder S."/>
            <person name="Zdobnov E.M."/>
            <person name="Zdobnov E.M."/>
            <person name="Wyder S."/>
            <person name="Kriventseva E.V."/>
            <person name="Kadowaki T."/>
            <person name="Bork P."/>
            <person name="Aranda M."/>
            <person name="Bao R."/>
            <person name="Beermann A."/>
            <person name="Berns N."/>
            <person name="Bolognesi R."/>
            <person name="Bonneton F."/>
            <person name="Bopp D."/>
            <person name="Brown S.J."/>
            <person name="Bucher G."/>
            <person name="Butts T."/>
            <person name="Chaumot A."/>
            <person name="Denell R.E."/>
            <person name="Ferrier D.E."/>
            <person name="Friedrich M."/>
            <person name="Gordon C.M."/>
            <person name="Jindra M."/>
            <person name="Klingler M."/>
            <person name="Lan Q."/>
            <person name="Lattorff H.M."/>
            <person name="Laudet V."/>
            <person name="von Levetsow C."/>
            <person name="Liu Z."/>
            <person name="Lutz R."/>
            <person name="Lynch J.A."/>
            <person name="da Fonseca R.N."/>
            <person name="Posnien N."/>
            <person name="Reuter R."/>
            <person name="Roth S."/>
            <person name="Savard J."/>
            <person name="Schinko J.B."/>
            <person name="Schmitt C."/>
            <person name="Schoppmeier M."/>
            <person name="Schroder R."/>
            <person name="Shippy T.D."/>
            <person name="Simonnet F."/>
            <person name="Marques-Souza H."/>
            <person name="Tautz D."/>
            <person name="Tomoyasu Y."/>
            <person name="Trauner J."/>
            <person name="Van der Zee M."/>
            <person name="Vervoort M."/>
            <person name="Wittkopp N."/>
            <person name="Wimmer E.A."/>
            <person name="Yang X."/>
            <person name="Jones A.K."/>
            <person name="Sattelle D.B."/>
            <person name="Ebert P.R."/>
            <person name="Nelson D."/>
            <person name="Scott J.G."/>
            <person name="Beeman R.W."/>
            <person name="Muthukrishnan S."/>
            <person name="Kramer K.J."/>
            <person name="Arakane Y."/>
            <person name="Beeman R.W."/>
            <person name="Zhu Q."/>
            <person name="Hogenkamp D."/>
            <person name="Dixit R."/>
            <person name="Oppert B."/>
            <person name="Jiang H."/>
            <person name="Zou Z."/>
            <person name="Marshall J."/>
            <person name="Elpidina E."/>
            <person name="Vinokurov K."/>
            <person name="Oppert C."/>
            <person name="Zou Z."/>
            <person name="Evans J."/>
            <person name="Lu Z."/>
            <person name="Zhao P."/>
            <person name="Sumathipala N."/>
            <person name="Altincicek B."/>
            <person name="Vilcinskas A."/>
            <person name="Williams M."/>
            <person name="Hultmark D."/>
            <person name="Hetru C."/>
            <person name="Jiang H."/>
            <person name="Grimmelikhuijzen C.J."/>
            <person name="Hauser F."/>
            <person name="Cazzamali G."/>
            <person name="Williamson M."/>
            <person name="Park Y."/>
            <person name="Li B."/>
            <person name="Tanaka Y."/>
            <person name="Predel R."/>
            <person name="Neupert S."/>
            <person name="Schachtner J."/>
            <person name="Verleyen P."/>
            <person name="Raible F."/>
            <person name="Bork P."/>
            <person name="Friedrich M."/>
            <person name="Walden K.K."/>
            <person name="Robertson H.M."/>
            <person name="Angeli S."/>
            <person name="Foret S."/>
            <person name="Bucher G."/>
            <person name="Schuetz S."/>
            <person name="Maleszka R."/>
            <person name="Wimmer E.A."/>
            <person name="Beeman R.W."/>
            <person name="Lorenzen M."/>
            <person name="Tomoyasu Y."/>
            <person name="Miller S.C."/>
            <person name="Grossmann D."/>
            <person name="Bucher G."/>
        </authorList>
    </citation>
    <scope>NUCLEOTIDE SEQUENCE [LARGE SCALE GENOMIC DNA]</scope>
    <source>
        <strain evidence="7 8">Georgia GA2</strain>
    </source>
</reference>
<dbReference type="SMART" id="SM00708">
    <property type="entry name" value="PhBP"/>
    <property type="match status" value="1"/>
</dbReference>
<evidence type="ECO:0000256" key="6">
    <source>
        <dbReference type="SAM" id="SignalP"/>
    </source>
</evidence>
<organism evidence="7 8">
    <name type="scientific">Tribolium castaneum</name>
    <name type="common">Red flour beetle</name>
    <dbReference type="NCBI Taxonomy" id="7070"/>
    <lineage>
        <taxon>Eukaryota</taxon>
        <taxon>Metazoa</taxon>
        <taxon>Ecdysozoa</taxon>
        <taxon>Arthropoda</taxon>
        <taxon>Hexapoda</taxon>
        <taxon>Insecta</taxon>
        <taxon>Pterygota</taxon>
        <taxon>Neoptera</taxon>
        <taxon>Endopterygota</taxon>
        <taxon>Coleoptera</taxon>
        <taxon>Polyphaga</taxon>
        <taxon>Cucujiformia</taxon>
        <taxon>Tenebrionidae</taxon>
        <taxon>Tenebrionidae incertae sedis</taxon>
        <taxon>Tribolium</taxon>
    </lineage>
</organism>
<evidence type="ECO:0000256" key="5">
    <source>
        <dbReference type="SAM" id="MobiDB-lite"/>
    </source>
</evidence>
<dbReference type="PhylomeDB" id="D2A055"/>
<keyword evidence="3" id="KW-0964">Secreted</keyword>
<dbReference type="InterPro" id="IPR036728">
    <property type="entry name" value="PBP_GOBP_sf"/>
</dbReference>
<evidence type="ECO:0000256" key="2">
    <source>
        <dbReference type="ARBA" id="ARBA00008098"/>
    </source>
</evidence>
<proteinExistence type="inferred from homology"/>
<sequence>MKISTLVAILVLAGSAVCADEDNLNTENVQSIEEDCQKETGVSDESLQELSETGDSDDPLVKKNALCILKAYGVIDDQGEISEDKLEEKLEPDRGKEEAEKVAKSCAVKKDSPEETAHEALLCMQQKSQK</sequence>
<keyword evidence="4 6" id="KW-0732">Signal</keyword>
<evidence type="ECO:0000313" key="7">
    <source>
        <dbReference type="EMBL" id="EFA02889.1"/>
    </source>
</evidence>
<comment type="subcellular location">
    <subcellularLocation>
        <location evidence="1">Secreted</location>
    </subcellularLocation>
</comment>
<dbReference type="SMR" id="D2A055"/>
<comment type="similarity">
    <text evidence="2">Belongs to the PBP/GOBP family.</text>
</comment>
<dbReference type="InterPro" id="IPR006170">
    <property type="entry name" value="PBP/GOBP"/>
</dbReference>
<reference evidence="7 8" key="2">
    <citation type="journal article" date="2010" name="Nucleic Acids Res.">
        <title>BeetleBase in 2010: revisions to provide comprehensive genomic information for Tribolium castaneum.</title>
        <authorList>
            <person name="Kim H.S."/>
            <person name="Murphy T."/>
            <person name="Xia J."/>
            <person name="Caragea D."/>
            <person name="Park Y."/>
            <person name="Beeman R.W."/>
            <person name="Lorenzen M.D."/>
            <person name="Butcher S."/>
            <person name="Manak J.R."/>
            <person name="Brown S.J."/>
        </authorList>
    </citation>
    <scope>GENOME REANNOTATION</scope>
    <source>
        <strain evidence="7 8">Georgia GA2</strain>
    </source>
</reference>
<dbReference type="GO" id="GO:0007608">
    <property type="term" value="P:sensory perception of smell"/>
    <property type="evidence" value="ECO:0000318"/>
    <property type="project" value="GO_Central"/>
</dbReference>
<dbReference type="InParanoid" id="D2A055"/>
<evidence type="ECO:0000313" key="8">
    <source>
        <dbReference type="Proteomes" id="UP000007266"/>
    </source>
</evidence>
<dbReference type="FunFam" id="1.10.238.20:FF:000042">
    <property type="entry name" value="Odorant binding protein C15"/>
    <property type="match status" value="1"/>
</dbReference>
<dbReference type="GeneID" id="100240680"/>
<feature type="region of interest" description="Disordered" evidence="5">
    <location>
        <begin position="86"/>
        <end position="115"/>
    </location>
</feature>
<dbReference type="GO" id="GO:0005615">
    <property type="term" value="C:extracellular space"/>
    <property type="evidence" value="ECO:0000318"/>
    <property type="project" value="GO_Central"/>
</dbReference>
<protein>
    <submittedName>
        <fullName evidence="7">Odorant binding protein C16</fullName>
    </submittedName>
</protein>
<dbReference type="Pfam" id="PF01395">
    <property type="entry name" value="PBP_GOBP"/>
    <property type="match status" value="1"/>
</dbReference>
<name>D2A055_TRICA</name>
<dbReference type="GO" id="GO:0005549">
    <property type="term" value="F:odorant binding"/>
    <property type="evidence" value="ECO:0007669"/>
    <property type="project" value="InterPro"/>
</dbReference>
<evidence type="ECO:0000256" key="1">
    <source>
        <dbReference type="ARBA" id="ARBA00004613"/>
    </source>
</evidence>
<dbReference type="OrthoDB" id="6783999at2759"/>
<evidence type="ECO:0000256" key="4">
    <source>
        <dbReference type="ARBA" id="ARBA00022729"/>
    </source>
</evidence>
<dbReference type="Gene3D" id="1.10.238.20">
    <property type="entry name" value="Pheromone/general odorant binding protein domain"/>
    <property type="match status" value="1"/>
</dbReference>
<dbReference type="STRING" id="7070.D2A055"/>
<dbReference type="CDD" id="cd23992">
    <property type="entry name" value="PBP_GOBP"/>
    <property type="match status" value="1"/>
</dbReference>
<dbReference type="CTD" id="115880499"/>
<dbReference type="EMBL" id="KQ971338">
    <property type="protein sequence ID" value="EFA02889.1"/>
    <property type="molecule type" value="Genomic_DNA"/>
</dbReference>
<accession>D2A055</accession>